<evidence type="ECO:0000256" key="1">
    <source>
        <dbReference type="SAM" id="MobiDB-lite"/>
    </source>
</evidence>
<comment type="caution">
    <text evidence="2">The sequence shown here is derived from an EMBL/GenBank/DDBJ whole genome shotgun (WGS) entry which is preliminary data.</text>
</comment>
<dbReference type="AlphaFoldDB" id="A0AAJ0HN64"/>
<dbReference type="Proteomes" id="UP001275084">
    <property type="component" value="Unassembled WGS sequence"/>
</dbReference>
<keyword evidence="3" id="KW-1185">Reference proteome</keyword>
<dbReference type="EMBL" id="JAUIQD010000003">
    <property type="protein sequence ID" value="KAK3357935.1"/>
    <property type="molecule type" value="Genomic_DNA"/>
</dbReference>
<evidence type="ECO:0000313" key="2">
    <source>
        <dbReference type="EMBL" id="KAK3357935.1"/>
    </source>
</evidence>
<organism evidence="2 3">
    <name type="scientific">Lasiosphaeria hispida</name>
    <dbReference type="NCBI Taxonomy" id="260671"/>
    <lineage>
        <taxon>Eukaryota</taxon>
        <taxon>Fungi</taxon>
        <taxon>Dikarya</taxon>
        <taxon>Ascomycota</taxon>
        <taxon>Pezizomycotina</taxon>
        <taxon>Sordariomycetes</taxon>
        <taxon>Sordariomycetidae</taxon>
        <taxon>Sordariales</taxon>
        <taxon>Lasiosphaeriaceae</taxon>
        <taxon>Lasiosphaeria</taxon>
    </lineage>
</organism>
<feature type="non-terminal residue" evidence="2">
    <location>
        <position position="1"/>
    </location>
</feature>
<sequence length="208" mass="23114">SARATECIDCEAPLVANDHWQNGLLASGEYYNPQKEAGNWGIATSIPGEGLLEMRYEKDIGYYVRNTCPSSHIGYCRVHLNQVITVQEGVAYNFDTEYQIRNARAGAQIDVLEIYVETLPSRQRLFSELIYAQNTLWTEFTTGSWIPNISGDVLLTFTWRNDASNAVVEIRQIVMVPLECQPPLVETSTKTCSEEPVPSSTAAPSSAS</sequence>
<name>A0AAJ0HN64_9PEZI</name>
<accession>A0AAJ0HN64</accession>
<evidence type="ECO:0000313" key="3">
    <source>
        <dbReference type="Proteomes" id="UP001275084"/>
    </source>
</evidence>
<protein>
    <submittedName>
        <fullName evidence="2">Uncharacterized protein</fullName>
    </submittedName>
</protein>
<reference evidence="2" key="2">
    <citation type="submission" date="2023-06" db="EMBL/GenBank/DDBJ databases">
        <authorList>
            <consortium name="Lawrence Berkeley National Laboratory"/>
            <person name="Haridas S."/>
            <person name="Hensen N."/>
            <person name="Bonometti L."/>
            <person name="Westerberg I."/>
            <person name="Brannstrom I.O."/>
            <person name="Guillou S."/>
            <person name="Cros-Aarteil S."/>
            <person name="Calhoun S."/>
            <person name="Kuo A."/>
            <person name="Mondo S."/>
            <person name="Pangilinan J."/>
            <person name="Riley R."/>
            <person name="Labutti K."/>
            <person name="Andreopoulos B."/>
            <person name="Lipzen A."/>
            <person name="Chen C."/>
            <person name="Yanf M."/>
            <person name="Daum C."/>
            <person name="Ng V."/>
            <person name="Clum A."/>
            <person name="Steindorff A."/>
            <person name="Ohm R."/>
            <person name="Martin F."/>
            <person name="Silar P."/>
            <person name="Natvig D."/>
            <person name="Lalanne C."/>
            <person name="Gautier V."/>
            <person name="Ament-Velasquez S.L."/>
            <person name="Kruys A."/>
            <person name="Hutchinson M.I."/>
            <person name="Powell A.J."/>
            <person name="Barry K."/>
            <person name="Miller A.N."/>
            <person name="Grigoriev I.V."/>
            <person name="Debuchy R."/>
            <person name="Gladieux P."/>
            <person name="Thoren M.H."/>
            <person name="Johannesson H."/>
        </authorList>
    </citation>
    <scope>NUCLEOTIDE SEQUENCE</scope>
    <source>
        <strain evidence="2">CBS 955.72</strain>
    </source>
</reference>
<feature type="compositionally biased region" description="Low complexity" evidence="1">
    <location>
        <begin position="194"/>
        <end position="208"/>
    </location>
</feature>
<feature type="non-terminal residue" evidence="2">
    <location>
        <position position="208"/>
    </location>
</feature>
<gene>
    <name evidence="2" type="ORF">B0T25DRAFT_427148</name>
</gene>
<proteinExistence type="predicted"/>
<reference evidence="2" key="1">
    <citation type="journal article" date="2023" name="Mol. Phylogenet. Evol.">
        <title>Genome-scale phylogeny and comparative genomics of the fungal order Sordariales.</title>
        <authorList>
            <person name="Hensen N."/>
            <person name="Bonometti L."/>
            <person name="Westerberg I."/>
            <person name="Brannstrom I.O."/>
            <person name="Guillou S."/>
            <person name="Cros-Aarteil S."/>
            <person name="Calhoun S."/>
            <person name="Haridas S."/>
            <person name="Kuo A."/>
            <person name="Mondo S."/>
            <person name="Pangilinan J."/>
            <person name="Riley R."/>
            <person name="LaButti K."/>
            <person name="Andreopoulos B."/>
            <person name="Lipzen A."/>
            <person name="Chen C."/>
            <person name="Yan M."/>
            <person name="Daum C."/>
            <person name="Ng V."/>
            <person name="Clum A."/>
            <person name="Steindorff A."/>
            <person name="Ohm R.A."/>
            <person name="Martin F."/>
            <person name="Silar P."/>
            <person name="Natvig D.O."/>
            <person name="Lalanne C."/>
            <person name="Gautier V."/>
            <person name="Ament-Velasquez S.L."/>
            <person name="Kruys A."/>
            <person name="Hutchinson M.I."/>
            <person name="Powell A.J."/>
            <person name="Barry K."/>
            <person name="Miller A.N."/>
            <person name="Grigoriev I.V."/>
            <person name="Debuchy R."/>
            <person name="Gladieux P."/>
            <person name="Hiltunen Thoren M."/>
            <person name="Johannesson H."/>
        </authorList>
    </citation>
    <scope>NUCLEOTIDE SEQUENCE</scope>
    <source>
        <strain evidence="2">CBS 955.72</strain>
    </source>
</reference>
<feature type="region of interest" description="Disordered" evidence="1">
    <location>
        <begin position="187"/>
        <end position="208"/>
    </location>
</feature>